<dbReference type="SUPFAM" id="SSF56059">
    <property type="entry name" value="Glutathione synthetase ATP-binding domain-like"/>
    <property type="match status" value="1"/>
</dbReference>
<comment type="pathway">
    <text evidence="2">Cell wall biogenesis; peptidoglycan biosynthesis.</text>
</comment>
<dbReference type="InterPro" id="IPR036615">
    <property type="entry name" value="Mur_ligase_C_dom_sf"/>
</dbReference>
<evidence type="ECO:0000256" key="11">
    <source>
        <dbReference type="ARBA" id="ARBA00031353"/>
    </source>
</evidence>
<keyword evidence="18" id="KW-1185">Reference proteome</keyword>
<dbReference type="Pfam" id="PF02875">
    <property type="entry name" value="Mur_ligase_C"/>
    <property type="match status" value="1"/>
</dbReference>
<evidence type="ECO:0000256" key="12">
    <source>
        <dbReference type="ARBA" id="ARBA00048094"/>
    </source>
</evidence>
<gene>
    <name evidence="17" type="ORF">AR543_14235</name>
</gene>
<dbReference type="GO" id="GO:0071161">
    <property type="term" value="F:cyanophycin synthetase activity (L-arginine-adding)"/>
    <property type="evidence" value="ECO:0007669"/>
    <property type="project" value="UniProtKB-EC"/>
</dbReference>
<evidence type="ECO:0000259" key="16">
    <source>
        <dbReference type="PROSITE" id="PS50975"/>
    </source>
</evidence>
<dbReference type="InterPro" id="IPR013651">
    <property type="entry name" value="ATP-grasp_RimK-type"/>
</dbReference>
<dbReference type="GO" id="GO:0071160">
    <property type="term" value="F:cyanophycin synthetase activity (L-aspartate-adding)"/>
    <property type="evidence" value="ECO:0007669"/>
    <property type="project" value="UniProtKB-EC"/>
</dbReference>
<dbReference type="GO" id="GO:0005524">
    <property type="term" value="F:ATP binding"/>
    <property type="evidence" value="ECO:0007669"/>
    <property type="project" value="UniProtKB-UniRule"/>
</dbReference>
<dbReference type="KEGG" id="pbv:AR543_14235"/>
<dbReference type="InterPro" id="IPR036565">
    <property type="entry name" value="Mur-like_cat_sf"/>
</dbReference>
<evidence type="ECO:0000256" key="2">
    <source>
        <dbReference type="ARBA" id="ARBA00004752"/>
    </source>
</evidence>
<dbReference type="GO" id="GO:0004326">
    <property type="term" value="F:tetrahydrofolylpolyglutamate synthase activity"/>
    <property type="evidence" value="ECO:0007669"/>
    <property type="project" value="InterPro"/>
</dbReference>
<feature type="region of interest" description="Disordered" evidence="15">
    <location>
        <begin position="878"/>
        <end position="927"/>
    </location>
</feature>
<dbReference type="PANTHER" id="PTHR23135">
    <property type="entry name" value="MUR LIGASE FAMILY MEMBER"/>
    <property type="match status" value="1"/>
</dbReference>
<evidence type="ECO:0000256" key="9">
    <source>
        <dbReference type="ARBA" id="ARBA00022741"/>
    </source>
</evidence>
<evidence type="ECO:0000256" key="7">
    <source>
        <dbReference type="ARBA" id="ARBA00022036"/>
    </source>
</evidence>
<dbReference type="Pfam" id="PF18921">
    <property type="entry name" value="Cyanophycin_syn"/>
    <property type="match status" value="1"/>
</dbReference>
<comment type="similarity">
    <text evidence="3">In the C-terminal section; belongs to the MurCDEF family.</text>
</comment>
<feature type="compositionally biased region" description="Polar residues" evidence="15">
    <location>
        <begin position="878"/>
        <end position="887"/>
    </location>
</feature>
<comment type="subunit">
    <text evidence="4">Homodimer.</text>
</comment>
<dbReference type="OrthoDB" id="9803907at2"/>
<comment type="catalytic activity">
    <reaction evidence="13">
        <text>[L-4-(L-arginin-2-N-yl)aspartate](n) + L-aspartate + ATP = [L-4-(L-arginin-2-N-yl)aspartate](n)-L-aspartate + ADP + phosphate + H(+)</text>
        <dbReference type="Rhea" id="RHEA:13277"/>
        <dbReference type="Rhea" id="RHEA-COMP:13728"/>
        <dbReference type="Rhea" id="RHEA-COMP:13733"/>
        <dbReference type="ChEBI" id="CHEBI:15378"/>
        <dbReference type="ChEBI" id="CHEBI:29991"/>
        <dbReference type="ChEBI" id="CHEBI:30616"/>
        <dbReference type="ChEBI" id="CHEBI:43474"/>
        <dbReference type="ChEBI" id="CHEBI:137986"/>
        <dbReference type="ChEBI" id="CHEBI:137990"/>
        <dbReference type="ChEBI" id="CHEBI:456216"/>
        <dbReference type="EC" id="6.3.2.29"/>
    </reaction>
</comment>
<dbReference type="Gene3D" id="3.40.1190.10">
    <property type="entry name" value="Mur-like, catalytic domain"/>
    <property type="match status" value="1"/>
</dbReference>
<dbReference type="EMBL" id="CP013023">
    <property type="protein sequence ID" value="ANF97046.1"/>
    <property type="molecule type" value="Genomic_DNA"/>
</dbReference>
<dbReference type="AlphaFoldDB" id="A0A172ZHD2"/>
<protein>
    <recommendedName>
        <fullName evidence="7">Cyanophycin synthetase</fullName>
        <ecNumber evidence="6">6.3.2.29</ecNumber>
        <ecNumber evidence="5">6.3.2.30</ecNumber>
    </recommendedName>
    <alternativeName>
        <fullName evidence="11">Cyanophycin synthase</fullName>
    </alternativeName>
</protein>
<evidence type="ECO:0000256" key="3">
    <source>
        <dbReference type="ARBA" id="ARBA00009060"/>
    </source>
</evidence>
<dbReference type="InterPro" id="IPR044019">
    <property type="entry name" value="Cyanophycin_syn_N"/>
</dbReference>
<dbReference type="PROSITE" id="PS01011">
    <property type="entry name" value="FOLYLPOLYGLU_SYNT_1"/>
    <property type="match status" value="1"/>
</dbReference>
<evidence type="ECO:0000256" key="4">
    <source>
        <dbReference type="ARBA" id="ARBA00011738"/>
    </source>
</evidence>
<dbReference type="NCBIfam" id="TIGR02068">
    <property type="entry name" value="cya_phycin_syn"/>
    <property type="match status" value="1"/>
</dbReference>
<reference evidence="18" key="1">
    <citation type="submission" date="2015-10" db="EMBL/GenBank/DDBJ databases">
        <title>Genome of Paenibacillus bovis sp. nov.</title>
        <authorList>
            <person name="Wu Z."/>
            <person name="Gao C."/>
            <person name="Liu Z."/>
            <person name="Zheng H."/>
        </authorList>
    </citation>
    <scope>NUCLEOTIDE SEQUENCE [LARGE SCALE GENOMIC DNA]</scope>
    <source>
        <strain evidence="18">BD3526</strain>
    </source>
</reference>
<keyword evidence="9 14" id="KW-0547">Nucleotide-binding</keyword>
<evidence type="ECO:0000256" key="5">
    <source>
        <dbReference type="ARBA" id="ARBA00012968"/>
    </source>
</evidence>
<evidence type="ECO:0000256" key="6">
    <source>
        <dbReference type="ARBA" id="ARBA00013005"/>
    </source>
</evidence>
<dbReference type="SUPFAM" id="SSF53623">
    <property type="entry name" value="MurD-like peptide ligases, catalytic domain"/>
    <property type="match status" value="1"/>
</dbReference>
<dbReference type="EC" id="6.3.2.29" evidence="6"/>
<dbReference type="Gene3D" id="3.30.470.20">
    <property type="entry name" value="ATP-grasp fold, B domain"/>
    <property type="match status" value="2"/>
</dbReference>
<dbReference type="GO" id="GO:0046872">
    <property type="term" value="F:metal ion binding"/>
    <property type="evidence" value="ECO:0007669"/>
    <property type="project" value="InterPro"/>
</dbReference>
<dbReference type="Proteomes" id="UP000078148">
    <property type="component" value="Chromosome"/>
</dbReference>
<dbReference type="InterPro" id="IPR018109">
    <property type="entry name" value="Folylpolyglutamate_synth_CS"/>
</dbReference>
<feature type="compositionally biased region" description="Low complexity" evidence="15">
    <location>
        <begin position="889"/>
        <end position="898"/>
    </location>
</feature>
<evidence type="ECO:0000256" key="13">
    <source>
        <dbReference type="ARBA" id="ARBA00048425"/>
    </source>
</evidence>
<reference evidence="17 18" key="2">
    <citation type="journal article" date="2016" name="Int. J. Syst. Evol. Microbiol.">
        <title>Paenibacillus bovis sp. nov., isolated from raw yak (Bos grunniens) milk.</title>
        <authorList>
            <person name="Gao C."/>
            <person name="Han J."/>
            <person name="Liu Z."/>
            <person name="Xu X."/>
            <person name="Hang F."/>
            <person name="Wu Z."/>
        </authorList>
    </citation>
    <scope>NUCLEOTIDE SEQUENCE [LARGE SCALE GENOMIC DNA]</scope>
    <source>
        <strain evidence="17 18">BD3526</strain>
    </source>
</reference>
<dbReference type="PANTHER" id="PTHR23135:SF18">
    <property type="entry name" value="CYANOPHYCIN SYNTHETASE"/>
    <property type="match status" value="1"/>
</dbReference>
<dbReference type="InterPro" id="IPR004101">
    <property type="entry name" value="Mur_ligase_C"/>
</dbReference>
<feature type="domain" description="ATP-grasp" evidence="16">
    <location>
        <begin position="224"/>
        <end position="479"/>
    </location>
</feature>
<dbReference type="STRING" id="1616788.AR543_14235"/>
<comment type="function">
    <text evidence="1">Catalyzes the ATP-dependent polymerization of arginine and aspartate to multi-L-arginyl-poly-L-aspartic acid (cyanophycin; a water-insoluble reserve polymer).</text>
</comment>
<evidence type="ECO:0000256" key="14">
    <source>
        <dbReference type="PROSITE-ProRule" id="PRU00409"/>
    </source>
</evidence>
<feature type="compositionally biased region" description="Polar residues" evidence="15">
    <location>
        <begin position="909"/>
        <end position="919"/>
    </location>
</feature>
<proteinExistence type="inferred from homology"/>
<evidence type="ECO:0000256" key="1">
    <source>
        <dbReference type="ARBA" id="ARBA00003184"/>
    </source>
</evidence>
<organism evidence="17 18">
    <name type="scientific">Paenibacillus bovis</name>
    <dbReference type="NCBI Taxonomy" id="1616788"/>
    <lineage>
        <taxon>Bacteria</taxon>
        <taxon>Bacillati</taxon>
        <taxon>Bacillota</taxon>
        <taxon>Bacilli</taxon>
        <taxon>Bacillales</taxon>
        <taxon>Paenibacillaceae</taxon>
        <taxon>Paenibacillus</taxon>
    </lineage>
</organism>
<dbReference type="NCBIfam" id="NF010623">
    <property type="entry name" value="PRK14016.1"/>
    <property type="match status" value="1"/>
</dbReference>
<name>A0A172ZHD2_9BACL</name>
<comment type="catalytic activity">
    <reaction evidence="12">
        <text>[L-4-(L-arginin-2-N-yl)aspartate](n)-L-aspartate + L-arginine + ATP = [L-4-(L-arginin-2-N-yl)aspartate](n+1) + ADP + phosphate + H(+)</text>
        <dbReference type="Rhea" id="RHEA:23888"/>
        <dbReference type="Rhea" id="RHEA-COMP:13732"/>
        <dbReference type="Rhea" id="RHEA-COMP:13733"/>
        <dbReference type="ChEBI" id="CHEBI:15378"/>
        <dbReference type="ChEBI" id="CHEBI:30616"/>
        <dbReference type="ChEBI" id="CHEBI:32682"/>
        <dbReference type="ChEBI" id="CHEBI:43474"/>
        <dbReference type="ChEBI" id="CHEBI:137986"/>
        <dbReference type="ChEBI" id="CHEBI:137990"/>
        <dbReference type="ChEBI" id="CHEBI:456216"/>
        <dbReference type="EC" id="6.3.2.30"/>
    </reaction>
</comment>
<evidence type="ECO:0000256" key="15">
    <source>
        <dbReference type="SAM" id="MobiDB-lite"/>
    </source>
</evidence>
<evidence type="ECO:0000256" key="8">
    <source>
        <dbReference type="ARBA" id="ARBA00022598"/>
    </source>
</evidence>
<dbReference type="EC" id="6.3.2.30" evidence="5"/>
<keyword evidence="8" id="KW-0436">Ligase</keyword>
<dbReference type="InterPro" id="IPR011761">
    <property type="entry name" value="ATP-grasp"/>
</dbReference>
<dbReference type="InterPro" id="IPR013221">
    <property type="entry name" value="Mur_ligase_cen"/>
</dbReference>
<dbReference type="SUPFAM" id="SSF53244">
    <property type="entry name" value="MurD-like peptide ligases, peptide-binding domain"/>
    <property type="match status" value="1"/>
</dbReference>
<evidence type="ECO:0000313" key="17">
    <source>
        <dbReference type="EMBL" id="ANF97046.1"/>
    </source>
</evidence>
<dbReference type="Pfam" id="PF08245">
    <property type="entry name" value="Mur_ligase_M"/>
    <property type="match status" value="1"/>
</dbReference>
<dbReference type="PROSITE" id="PS50975">
    <property type="entry name" value="ATP_GRASP"/>
    <property type="match status" value="1"/>
</dbReference>
<accession>A0A172ZHD2</accession>
<sequence length="927" mass="100886">MSNLIQINKIRYWSGPNQYNLKPTMWIELDIGELEHRPSNLLPGFNEALLSILPSLDTHTCSRGYAGGFVERLYEGTWIGHIIEHITLEIQHLAGIPVRRGKTITGSTPGIYYVTFDYREKESGRTAFESAVAIVEAILAGQTDIHAEPYISQVSELYFNNKLGPSTEAIYNAAMERRIPVERIGTDSTLRLGTGIRQKSVQATVTSQTSYLAVENSCDKEMTKHLLEAAGLPVPRGTVISTRSELVKAVIQLGFPLVLKPANGRQGQGVMTNLQSVLQLEQAYNFVSREFPEYTEYIVERYFTGQDYRFTVVGGKLVAASLRQPPTVTGDGVSTIRQLIAIENTNPLRGAGHEKPMSEIPLEQARGFLEQASRSLDDVLLEGETLCVMSSANLSTGGSAKDVTDQVHPSYERLAIEAAQAIGLDVAGVDIISPDIRVPLNSQEACILEVNAAPGIRMHHYPAKGTPRDVGAAIVDYLFPSREEAAIPLVAVTGTNGKTTTVRIISHLLRTTGQKVGMTCSDGVWAGDECIDEGDCSGPASARKILSRNDIEAAVLETARGGMMREGLAFRWCDVGVVTNISEDHLGQDGLDTLEDLRKLKRLIPEVVLPGGVCILNADDEGCIAMGDHTDGRIVYFSLHEQNPVIQGTIYAGGEVWYLAEDGTIMYAADGQVERFADSREIPVTVGGLAKHNIANSLAALAAAHAAGLTLDQLRQGIRTFYPSAEQSRGRFNLTHIQDRTLIADYGHNPAGMSAVYETVAAMPKKRLLTIVSAPGDRTDRSIIEMGKIIGQHSDLVILKEDLDLRKREPLETARLLEKGCIDAGISQDRLITVPNEYTASLHAWKISEPGDLILMFYDNYENVEKLLHTLEQSSSSVAVDNSTKVKTSAAPAAASSPEESETIRMASTPLQALTQSVQPAKGHKHG</sequence>
<evidence type="ECO:0000256" key="10">
    <source>
        <dbReference type="ARBA" id="ARBA00022840"/>
    </source>
</evidence>
<evidence type="ECO:0000313" key="18">
    <source>
        <dbReference type="Proteomes" id="UP000078148"/>
    </source>
</evidence>
<dbReference type="RefSeq" id="WP_064505588.1">
    <property type="nucleotide sequence ID" value="NZ_CP013023.1"/>
</dbReference>
<keyword evidence="10 14" id="KW-0067">ATP-binding</keyword>
<dbReference type="Gene3D" id="3.90.190.20">
    <property type="entry name" value="Mur ligase, C-terminal domain"/>
    <property type="match status" value="1"/>
</dbReference>
<dbReference type="Pfam" id="PF08443">
    <property type="entry name" value="RimK"/>
    <property type="match status" value="2"/>
</dbReference>
<dbReference type="InterPro" id="IPR011810">
    <property type="entry name" value="Cya_phycin_syn"/>
</dbReference>